<dbReference type="InterPro" id="IPR032421">
    <property type="entry name" value="PMT_4TMC"/>
</dbReference>
<dbReference type="InterPro" id="IPR027005">
    <property type="entry name" value="PMT-like"/>
</dbReference>
<comment type="caution">
    <text evidence="13">The sequence shown here is derived from an EMBL/GenBank/DDBJ whole genome shotgun (WGS) entry which is preliminary data.</text>
</comment>
<organism evidence="13 14">
    <name type="scientific">Microbacterium awajiense</name>
    <dbReference type="NCBI Taxonomy" id="415214"/>
    <lineage>
        <taxon>Bacteria</taxon>
        <taxon>Bacillati</taxon>
        <taxon>Actinomycetota</taxon>
        <taxon>Actinomycetes</taxon>
        <taxon>Micrococcales</taxon>
        <taxon>Microbacteriaceae</taxon>
        <taxon>Microbacterium</taxon>
    </lineage>
</organism>
<name>A0ABP7ACS5_9MICO</name>
<evidence type="ECO:0000256" key="4">
    <source>
        <dbReference type="ARBA" id="ARBA00022676"/>
    </source>
</evidence>
<keyword evidence="6 10" id="KW-0812">Transmembrane</keyword>
<feature type="transmembrane region" description="Helical" evidence="10">
    <location>
        <begin position="184"/>
        <end position="202"/>
    </location>
</feature>
<feature type="transmembrane region" description="Helical" evidence="10">
    <location>
        <begin position="431"/>
        <end position="448"/>
    </location>
</feature>
<reference evidence="14" key="1">
    <citation type="journal article" date="2019" name="Int. J. Syst. Evol. Microbiol.">
        <title>The Global Catalogue of Microorganisms (GCM) 10K type strain sequencing project: providing services to taxonomists for standard genome sequencing and annotation.</title>
        <authorList>
            <consortium name="The Broad Institute Genomics Platform"/>
            <consortium name="The Broad Institute Genome Sequencing Center for Infectious Disease"/>
            <person name="Wu L."/>
            <person name="Ma J."/>
        </authorList>
    </citation>
    <scope>NUCLEOTIDE SEQUENCE [LARGE SCALE GENOMIC DNA]</scope>
    <source>
        <strain evidence="14">JCM 16544</strain>
    </source>
</reference>
<feature type="transmembrane region" description="Helical" evidence="10">
    <location>
        <begin position="493"/>
        <end position="517"/>
    </location>
</feature>
<evidence type="ECO:0000256" key="2">
    <source>
        <dbReference type="ARBA" id="ARBA00004922"/>
    </source>
</evidence>
<feature type="transmembrane region" description="Helical" evidence="10">
    <location>
        <begin position="36"/>
        <end position="55"/>
    </location>
</feature>
<evidence type="ECO:0000256" key="6">
    <source>
        <dbReference type="ARBA" id="ARBA00022692"/>
    </source>
</evidence>
<feature type="transmembrane region" description="Helical" evidence="10">
    <location>
        <begin position="132"/>
        <end position="153"/>
    </location>
</feature>
<evidence type="ECO:0000256" key="1">
    <source>
        <dbReference type="ARBA" id="ARBA00004127"/>
    </source>
</evidence>
<gene>
    <name evidence="13" type="ORF">GCM10022200_09730</name>
</gene>
<dbReference type="Proteomes" id="UP001501697">
    <property type="component" value="Unassembled WGS sequence"/>
</dbReference>
<keyword evidence="4 10" id="KW-0328">Glycosyltransferase</keyword>
<dbReference type="Pfam" id="PF16192">
    <property type="entry name" value="PMT_4TMC"/>
    <property type="match status" value="1"/>
</dbReference>
<keyword evidence="10" id="KW-1003">Cell membrane</keyword>
<evidence type="ECO:0000259" key="12">
    <source>
        <dbReference type="Pfam" id="PF16192"/>
    </source>
</evidence>
<feature type="transmembrane region" description="Helical" evidence="10">
    <location>
        <begin position="293"/>
        <end position="311"/>
    </location>
</feature>
<keyword evidence="5 10" id="KW-0808">Transferase</keyword>
<keyword evidence="14" id="KW-1185">Reference proteome</keyword>
<dbReference type="Pfam" id="PF02366">
    <property type="entry name" value="PMT"/>
    <property type="match status" value="1"/>
</dbReference>
<dbReference type="PANTHER" id="PTHR10050">
    <property type="entry name" value="DOLICHYL-PHOSPHATE-MANNOSE--PROTEIN MANNOSYLTRANSFERASE"/>
    <property type="match status" value="1"/>
</dbReference>
<protein>
    <recommendedName>
        <fullName evidence="9 10">Polyprenol-phosphate-mannose--protein mannosyltransferase</fullName>
        <ecNumber evidence="10">2.4.1.-</ecNumber>
    </recommendedName>
</protein>
<sequence length="532" mass="58900">MTTTGEQLLPVAPPPKPTLYDRWAARVAADPRLERLWRWLAPTVLTALAFLLRVINLGHPHDLVFDETYYVKDAWSEWNLGYTATWPESADERFVDGETDIYTTLGSFSVHPPLGRLLIALGMAAFGADNGWGWRMAVCLAGTALVPVLYVIARRLTGSIAFASIAALLLAVDGMAIAMSRVALLDGLLALFVLLAFLFVLLDRSRHLERLDAGIAARRAGDQPPAWGPVLWNRPWVIAAGAAVGAATAVKWSGLYVAAGLGIYLVVTDALARRRAGVAFWPTDAVRQGAVSFVLFIPIAFAVYLSSWIGWLTSDGGYDRHAVDASPAEGLWAWVPLPLQNLWKFHQDVYGFHVGLSSPHGYMSPAWQWPLLVRPTSMHFARDEYGQNGCLAPEGCVENVYSMPNPLVWYAAVAAVLWLCWRFVIARDWRIAFALTGVAVTYVPWLLYAERTIFQFYTVVIVPFLMLSLAFALRDIAGPPGADAYRRATGQRLVIVFLGVALLVAAFWYPVVAGIPVPEWFYRMHNWMPGWV</sequence>
<dbReference type="PANTHER" id="PTHR10050:SF46">
    <property type="entry name" value="PROTEIN O-MANNOSYL-TRANSFERASE 2"/>
    <property type="match status" value="1"/>
</dbReference>
<comment type="pathway">
    <text evidence="2 10">Protein modification; protein glycosylation.</text>
</comment>
<dbReference type="EC" id="2.4.1.-" evidence="10"/>
<comment type="similarity">
    <text evidence="3 10">Belongs to the glycosyltransferase 39 family.</text>
</comment>
<feature type="transmembrane region" description="Helical" evidence="10">
    <location>
        <begin position="160"/>
        <end position="178"/>
    </location>
</feature>
<evidence type="ECO:0000256" key="10">
    <source>
        <dbReference type="RuleBase" id="RU367007"/>
    </source>
</evidence>
<comment type="subcellular location">
    <subcellularLocation>
        <location evidence="10">Cell membrane</location>
    </subcellularLocation>
    <subcellularLocation>
        <location evidence="1">Endomembrane system</location>
        <topology evidence="1">Multi-pass membrane protein</topology>
    </subcellularLocation>
</comment>
<keyword evidence="7 10" id="KW-1133">Transmembrane helix</keyword>
<dbReference type="RefSeq" id="WP_344736766.1">
    <property type="nucleotide sequence ID" value="NZ_BAAAYU010000001.1"/>
</dbReference>
<keyword evidence="8 10" id="KW-0472">Membrane</keyword>
<feature type="transmembrane region" description="Helical" evidence="10">
    <location>
        <begin position="407"/>
        <end position="424"/>
    </location>
</feature>
<evidence type="ECO:0000259" key="11">
    <source>
        <dbReference type="Pfam" id="PF02366"/>
    </source>
</evidence>
<feature type="transmembrane region" description="Helical" evidence="10">
    <location>
        <begin position="454"/>
        <end position="473"/>
    </location>
</feature>
<comment type="function">
    <text evidence="10">Protein O-mannosyltransferase that catalyzes the transfer of a single mannose residue from a polyprenol phospho-mannosyl lipidic donor to the hydroxyl group of selected serine and threonine residues in acceptor proteins.</text>
</comment>
<proteinExistence type="inferred from homology"/>
<evidence type="ECO:0000256" key="9">
    <source>
        <dbReference type="ARBA" id="ARBA00093617"/>
    </source>
</evidence>
<evidence type="ECO:0000256" key="8">
    <source>
        <dbReference type="ARBA" id="ARBA00023136"/>
    </source>
</evidence>
<feature type="domain" description="ArnT-like N-terminal" evidence="11">
    <location>
        <begin position="125"/>
        <end position="267"/>
    </location>
</feature>
<dbReference type="InterPro" id="IPR003342">
    <property type="entry name" value="ArnT-like_N"/>
</dbReference>
<dbReference type="EMBL" id="BAAAYU010000001">
    <property type="protein sequence ID" value="GAA3629173.1"/>
    <property type="molecule type" value="Genomic_DNA"/>
</dbReference>
<accession>A0ABP7ACS5</accession>
<evidence type="ECO:0000256" key="7">
    <source>
        <dbReference type="ARBA" id="ARBA00022989"/>
    </source>
</evidence>
<evidence type="ECO:0000256" key="3">
    <source>
        <dbReference type="ARBA" id="ARBA00007222"/>
    </source>
</evidence>
<evidence type="ECO:0000256" key="5">
    <source>
        <dbReference type="ARBA" id="ARBA00022679"/>
    </source>
</evidence>
<feature type="domain" description="Protein O-mannosyl-transferase C-terminal four TM" evidence="12">
    <location>
        <begin position="339"/>
        <end position="531"/>
    </location>
</feature>
<evidence type="ECO:0000313" key="13">
    <source>
        <dbReference type="EMBL" id="GAA3629173.1"/>
    </source>
</evidence>
<evidence type="ECO:0000313" key="14">
    <source>
        <dbReference type="Proteomes" id="UP001501697"/>
    </source>
</evidence>